<sequence length="47" mass="5558">MLFMQFKIVCTSLFECYQSIFLGYLGFEADPLRVQYRIASINQILFV</sequence>
<evidence type="ECO:0000313" key="1">
    <source>
        <dbReference type="EMBL" id="JAH62176.1"/>
    </source>
</evidence>
<proteinExistence type="predicted"/>
<name>A0A0E9U8J6_ANGAN</name>
<protein>
    <submittedName>
        <fullName evidence="1">Uncharacterized protein</fullName>
    </submittedName>
</protein>
<dbReference type="AlphaFoldDB" id="A0A0E9U8J6"/>
<accession>A0A0E9U8J6</accession>
<reference evidence="1" key="1">
    <citation type="submission" date="2014-11" db="EMBL/GenBank/DDBJ databases">
        <authorList>
            <person name="Amaro Gonzalez C."/>
        </authorList>
    </citation>
    <scope>NUCLEOTIDE SEQUENCE</scope>
</reference>
<dbReference type="EMBL" id="GBXM01046401">
    <property type="protein sequence ID" value="JAH62176.1"/>
    <property type="molecule type" value="Transcribed_RNA"/>
</dbReference>
<reference evidence="1" key="2">
    <citation type="journal article" date="2015" name="Fish Shellfish Immunol.">
        <title>Early steps in the European eel (Anguilla anguilla)-Vibrio vulnificus interaction in the gills: Role of the RtxA13 toxin.</title>
        <authorList>
            <person name="Callol A."/>
            <person name="Pajuelo D."/>
            <person name="Ebbesson L."/>
            <person name="Teles M."/>
            <person name="MacKenzie S."/>
            <person name="Amaro C."/>
        </authorList>
    </citation>
    <scope>NUCLEOTIDE SEQUENCE</scope>
</reference>
<organism evidence="1">
    <name type="scientific">Anguilla anguilla</name>
    <name type="common">European freshwater eel</name>
    <name type="synonym">Muraena anguilla</name>
    <dbReference type="NCBI Taxonomy" id="7936"/>
    <lineage>
        <taxon>Eukaryota</taxon>
        <taxon>Metazoa</taxon>
        <taxon>Chordata</taxon>
        <taxon>Craniata</taxon>
        <taxon>Vertebrata</taxon>
        <taxon>Euteleostomi</taxon>
        <taxon>Actinopterygii</taxon>
        <taxon>Neopterygii</taxon>
        <taxon>Teleostei</taxon>
        <taxon>Anguilliformes</taxon>
        <taxon>Anguillidae</taxon>
        <taxon>Anguilla</taxon>
    </lineage>
</organism>